<dbReference type="EMBL" id="JAGGNH010000003">
    <property type="protein sequence ID" value="KAJ0979207.1"/>
    <property type="molecule type" value="Genomic_DNA"/>
</dbReference>
<organism evidence="2 3">
    <name type="scientific">Dioscorea zingiberensis</name>
    <dbReference type="NCBI Taxonomy" id="325984"/>
    <lineage>
        <taxon>Eukaryota</taxon>
        <taxon>Viridiplantae</taxon>
        <taxon>Streptophyta</taxon>
        <taxon>Embryophyta</taxon>
        <taxon>Tracheophyta</taxon>
        <taxon>Spermatophyta</taxon>
        <taxon>Magnoliopsida</taxon>
        <taxon>Liliopsida</taxon>
        <taxon>Dioscoreales</taxon>
        <taxon>Dioscoreaceae</taxon>
        <taxon>Dioscorea</taxon>
    </lineage>
</organism>
<accession>A0A9D5CUF3</accession>
<reference evidence="2" key="1">
    <citation type="submission" date="2021-03" db="EMBL/GenBank/DDBJ databases">
        <authorList>
            <person name="Li Z."/>
            <person name="Yang C."/>
        </authorList>
    </citation>
    <scope>NUCLEOTIDE SEQUENCE</scope>
    <source>
        <strain evidence="2">Dzin_1.0</strain>
        <tissue evidence="2">Leaf</tissue>
    </source>
</reference>
<comment type="caution">
    <text evidence="2">The sequence shown here is derived from an EMBL/GenBank/DDBJ whole genome shotgun (WGS) entry which is preliminary data.</text>
</comment>
<sequence length="122" mass="13508">MATPCLMMMLVFLLMITTMKCIPKALACEGYYNPPLMACEEVTSYLKPCSLQEENTEDTEVSPECCEGVEGILEYMVSYGTTACREICSCIHKETDLVAILDKLPDACDNSLDLSYVCSSFV</sequence>
<evidence type="ECO:0000313" key="2">
    <source>
        <dbReference type="EMBL" id="KAJ0979207.1"/>
    </source>
</evidence>
<dbReference type="OrthoDB" id="10406791at2759"/>
<evidence type="ECO:0008006" key="4">
    <source>
        <dbReference type="Google" id="ProtNLM"/>
    </source>
</evidence>
<feature type="signal peptide" evidence="1">
    <location>
        <begin position="1"/>
        <end position="21"/>
    </location>
</feature>
<protein>
    <recommendedName>
        <fullName evidence="4">Bifunctional inhibitor/plant lipid transfer protein/seed storage helical domain-containing protein</fullName>
    </recommendedName>
</protein>
<evidence type="ECO:0000313" key="3">
    <source>
        <dbReference type="Proteomes" id="UP001085076"/>
    </source>
</evidence>
<proteinExistence type="predicted"/>
<feature type="chain" id="PRO_5038985065" description="Bifunctional inhibitor/plant lipid transfer protein/seed storage helical domain-containing protein" evidence="1">
    <location>
        <begin position="22"/>
        <end position="122"/>
    </location>
</feature>
<gene>
    <name evidence="2" type="ORF">J5N97_014681</name>
</gene>
<dbReference type="InterPro" id="IPR036312">
    <property type="entry name" value="Bifun_inhib/LTP/seed_sf"/>
</dbReference>
<dbReference type="Gene3D" id="1.10.110.10">
    <property type="entry name" value="Plant lipid-transfer and hydrophobic proteins"/>
    <property type="match status" value="1"/>
</dbReference>
<keyword evidence="3" id="KW-1185">Reference proteome</keyword>
<dbReference type="SUPFAM" id="SSF47699">
    <property type="entry name" value="Bifunctional inhibitor/lipid-transfer protein/seed storage 2S albumin"/>
    <property type="match status" value="1"/>
</dbReference>
<dbReference type="AlphaFoldDB" id="A0A9D5CUF3"/>
<name>A0A9D5CUF3_9LILI</name>
<keyword evidence="1" id="KW-0732">Signal</keyword>
<reference evidence="2" key="2">
    <citation type="journal article" date="2022" name="Hortic Res">
        <title>The genome of Dioscorea zingiberensis sheds light on the biosynthesis, origin and evolution of the medicinally important diosgenin saponins.</title>
        <authorList>
            <person name="Li Y."/>
            <person name="Tan C."/>
            <person name="Li Z."/>
            <person name="Guo J."/>
            <person name="Li S."/>
            <person name="Chen X."/>
            <person name="Wang C."/>
            <person name="Dai X."/>
            <person name="Yang H."/>
            <person name="Song W."/>
            <person name="Hou L."/>
            <person name="Xu J."/>
            <person name="Tong Z."/>
            <person name="Xu A."/>
            <person name="Yuan X."/>
            <person name="Wang W."/>
            <person name="Yang Q."/>
            <person name="Chen L."/>
            <person name="Sun Z."/>
            <person name="Wang K."/>
            <person name="Pan B."/>
            <person name="Chen J."/>
            <person name="Bao Y."/>
            <person name="Liu F."/>
            <person name="Qi X."/>
            <person name="Gang D.R."/>
            <person name="Wen J."/>
            <person name="Li J."/>
        </authorList>
    </citation>
    <scope>NUCLEOTIDE SEQUENCE</scope>
    <source>
        <strain evidence="2">Dzin_1.0</strain>
    </source>
</reference>
<dbReference type="Proteomes" id="UP001085076">
    <property type="component" value="Miscellaneous, Linkage group lg03"/>
</dbReference>
<evidence type="ECO:0000256" key="1">
    <source>
        <dbReference type="SAM" id="SignalP"/>
    </source>
</evidence>